<dbReference type="Proteomes" id="UP001189429">
    <property type="component" value="Unassembled WGS sequence"/>
</dbReference>
<feature type="non-terminal residue" evidence="2">
    <location>
        <position position="1"/>
    </location>
</feature>
<gene>
    <name evidence="2" type="ORF">PCOR1329_LOCUS58730</name>
</gene>
<reference evidence="2" key="1">
    <citation type="submission" date="2023-10" db="EMBL/GenBank/DDBJ databases">
        <authorList>
            <person name="Chen Y."/>
            <person name="Shah S."/>
            <person name="Dougan E. K."/>
            <person name="Thang M."/>
            <person name="Chan C."/>
        </authorList>
    </citation>
    <scope>NUCLEOTIDE SEQUENCE [LARGE SCALE GENOMIC DNA]</scope>
</reference>
<dbReference type="InterPro" id="IPR006941">
    <property type="entry name" value="RNase_CAF1"/>
</dbReference>
<proteinExistence type="inferred from homology"/>
<comment type="caution">
    <text evidence="2">The sequence shown here is derived from an EMBL/GenBank/DDBJ whole genome shotgun (WGS) entry which is preliminary data.</text>
</comment>
<sequence length="166" mass="18050">GRADNIDDLLADFEQRLPDAWYVAVDLELTGTDVDGEPDSYSEHPEERLDKLCRIAETYAPIQVGLTLVSIQQGATSSSTPVYTAASYNVMSFPAATVELERLGNAIDDVPAALKLVRRHGVDLNACVDDEMAYIRRWAEGRADGDGTTGGGEPPLAKADLVRLWK</sequence>
<protein>
    <submittedName>
        <fullName evidence="2">Uncharacterized protein</fullName>
    </submittedName>
</protein>
<feature type="non-terminal residue" evidence="2">
    <location>
        <position position="166"/>
    </location>
</feature>
<dbReference type="EMBL" id="CAUYUJ010017291">
    <property type="protein sequence ID" value="CAK0873530.1"/>
    <property type="molecule type" value="Genomic_DNA"/>
</dbReference>
<evidence type="ECO:0000313" key="2">
    <source>
        <dbReference type="EMBL" id="CAK0873530.1"/>
    </source>
</evidence>
<accession>A0ABN9VMI2</accession>
<comment type="similarity">
    <text evidence="1">Belongs to the CAF1 family.</text>
</comment>
<dbReference type="Gene3D" id="3.30.420.10">
    <property type="entry name" value="Ribonuclease H-like superfamily/Ribonuclease H"/>
    <property type="match status" value="1"/>
</dbReference>
<name>A0ABN9VMI2_9DINO</name>
<evidence type="ECO:0000256" key="1">
    <source>
        <dbReference type="ARBA" id="ARBA00008372"/>
    </source>
</evidence>
<organism evidence="2 3">
    <name type="scientific">Prorocentrum cordatum</name>
    <dbReference type="NCBI Taxonomy" id="2364126"/>
    <lineage>
        <taxon>Eukaryota</taxon>
        <taxon>Sar</taxon>
        <taxon>Alveolata</taxon>
        <taxon>Dinophyceae</taxon>
        <taxon>Prorocentrales</taxon>
        <taxon>Prorocentraceae</taxon>
        <taxon>Prorocentrum</taxon>
    </lineage>
</organism>
<dbReference type="PANTHER" id="PTHR15092">
    <property type="entry name" value="POLY A -SPECIFIC RIBONUCLEASE/TARGET OF EGR1, MEMBER 1"/>
    <property type="match status" value="1"/>
</dbReference>
<dbReference type="Pfam" id="PF04857">
    <property type="entry name" value="CAF1"/>
    <property type="match status" value="1"/>
</dbReference>
<dbReference type="PANTHER" id="PTHR15092:SF22">
    <property type="entry name" value="POLY(A)-SPECIFIC RIBONUCLEASE PNLDC1"/>
    <property type="match status" value="1"/>
</dbReference>
<keyword evidence="3" id="KW-1185">Reference proteome</keyword>
<dbReference type="InterPro" id="IPR051181">
    <property type="entry name" value="CAF1_poly(A)_ribonucleases"/>
</dbReference>
<dbReference type="SUPFAM" id="SSF53098">
    <property type="entry name" value="Ribonuclease H-like"/>
    <property type="match status" value="1"/>
</dbReference>
<dbReference type="InterPro" id="IPR012337">
    <property type="entry name" value="RNaseH-like_sf"/>
</dbReference>
<dbReference type="InterPro" id="IPR036397">
    <property type="entry name" value="RNaseH_sf"/>
</dbReference>
<evidence type="ECO:0000313" key="3">
    <source>
        <dbReference type="Proteomes" id="UP001189429"/>
    </source>
</evidence>